<feature type="domain" description="Thiamine pyrophosphate enzyme TPP-binding" evidence="14">
    <location>
        <begin position="383"/>
        <end position="529"/>
    </location>
</feature>
<reference evidence="16 17" key="1">
    <citation type="submission" date="2018-10" db="EMBL/GenBank/DDBJ databases">
        <title>Draft Genome Sequence of Anaerotignum sp. KCTC 15736.</title>
        <authorList>
            <person name="Choi S.H."/>
            <person name="Kim J.S."/>
            <person name="Kang S.W."/>
            <person name="Lee J.S."/>
            <person name="Park S.H."/>
        </authorList>
    </citation>
    <scope>NUCLEOTIDE SEQUENCE [LARGE SCALE GENOMIC DNA]</scope>
    <source>
        <strain evidence="16 17">KCTC 15736</strain>
    </source>
</reference>
<dbReference type="Pfam" id="PF00205">
    <property type="entry name" value="TPP_enzyme_M"/>
    <property type="match status" value="1"/>
</dbReference>
<evidence type="ECO:0000256" key="10">
    <source>
        <dbReference type="ARBA" id="ARBA00023304"/>
    </source>
</evidence>
<gene>
    <name evidence="16" type="primary">ilvB-2</name>
    <name evidence="16" type="ORF">KGMB03357_22760</name>
</gene>
<dbReference type="AlphaFoldDB" id="A0A401LGH6"/>
<keyword evidence="9 12" id="KW-0786">Thiamine pyrophosphate</keyword>
<keyword evidence="17" id="KW-1185">Reference proteome</keyword>
<evidence type="ECO:0000313" key="17">
    <source>
        <dbReference type="Proteomes" id="UP000287361"/>
    </source>
</evidence>
<dbReference type="SUPFAM" id="SSF52467">
    <property type="entry name" value="DHS-like NAD/FAD-binding domain"/>
    <property type="match status" value="1"/>
</dbReference>
<evidence type="ECO:0000256" key="12">
    <source>
        <dbReference type="RuleBase" id="RU003591"/>
    </source>
</evidence>
<comment type="caution">
    <text evidence="16">The sequence shown here is derived from an EMBL/GenBank/DDBJ whole genome shotgun (WGS) entry which is preliminary data.</text>
</comment>
<evidence type="ECO:0000259" key="15">
    <source>
        <dbReference type="Pfam" id="PF02776"/>
    </source>
</evidence>
<dbReference type="UniPathway" id="UPA00049">
    <property type="reaction ID" value="UER00059"/>
</dbReference>
<dbReference type="SUPFAM" id="SSF52518">
    <property type="entry name" value="Thiamin diphosphate-binding fold (THDP-binding)"/>
    <property type="match status" value="2"/>
</dbReference>
<evidence type="ECO:0000256" key="8">
    <source>
        <dbReference type="ARBA" id="ARBA00022842"/>
    </source>
</evidence>
<dbReference type="EMBL" id="BHVZ01000014">
    <property type="protein sequence ID" value="GCB30615.1"/>
    <property type="molecule type" value="Genomic_DNA"/>
</dbReference>
<evidence type="ECO:0000259" key="14">
    <source>
        <dbReference type="Pfam" id="PF02775"/>
    </source>
</evidence>
<dbReference type="GeneID" id="86195284"/>
<keyword evidence="6 12" id="KW-0808">Transferase</keyword>
<comment type="similarity">
    <text evidence="3 12">Belongs to the TPP enzyme family.</text>
</comment>
<dbReference type="CDD" id="cd07035">
    <property type="entry name" value="TPP_PYR_POX_like"/>
    <property type="match status" value="1"/>
</dbReference>
<evidence type="ECO:0000256" key="11">
    <source>
        <dbReference type="ARBA" id="ARBA00048670"/>
    </source>
</evidence>
<protein>
    <recommendedName>
        <fullName evidence="4 12">Acetolactate synthase</fullName>
        <ecNumber evidence="4 12">2.2.1.6</ecNumber>
    </recommendedName>
</protein>
<dbReference type="Proteomes" id="UP000287361">
    <property type="component" value="Unassembled WGS sequence"/>
</dbReference>
<evidence type="ECO:0000313" key="16">
    <source>
        <dbReference type="EMBL" id="GCB30615.1"/>
    </source>
</evidence>
<evidence type="ECO:0000256" key="2">
    <source>
        <dbReference type="ARBA" id="ARBA00005025"/>
    </source>
</evidence>
<evidence type="ECO:0000256" key="5">
    <source>
        <dbReference type="ARBA" id="ARBA00022605"/>
    </source>
</evidence>
<dbReference type="InterPro" id="IPR012846">
    <property type="entry name" value="Acetolactate_synth_lsu"/>
</dbReference>
<dbReference type="GO" id="GO:0009099">
    <property type="term" value="P:L-valine biosynthetic process"/>
    <property type="evidence" value="ECO:0007669"/>
    <property type="project" value="UniProtKB-UniPathway"/>
</dbReference>
<dbReference type="FunFam" id="3.40.50.970:FF:000007">
    <property type="entry name" value="Acetolactate synthase"/>
    <property type="match status" value="1"/>
</dbReference>
<dbReference type="GO" id="GO:0050660">
    <property type="term" value="F:flavin adenine dinucleotide binding"/>
    <property type="evidence" value="ECO:0007669"/>
    <property type="project" value="InterPro"/>
</dbReference>
<feature type="domain" description="Thiamine pyrophosphate enzyme central" evidence="13">
    <location>
        <begin position="192"/>
        <end position="326"/>
    </location>
</feature>
<dbReference type="GO" id="GO:0003984">
    <property type="term" value="F:acetolactate synthase activity"/>
    <property type="evidence" value="ECO:0007669"/>
    <property type="project" value="UniProtKB-EC"/>
</dbReference>
<evidence type="ECO:0000256" key="3">
    <source>
        <dbReference type="ARBA" id="ARBA00007812"/>
    </source>
</evidence>
<dbReference type="InterPro" id="IPR029035">
    <property type="entry name" value="DHS-like_NAD/FAD-binding_dom"/>
</dbReference>
<keyword evidence="5 12" id="KW-0028">Amino-acid biosynthesis</keyword>
<comment type="cofactor">
    <cofactor evidence="12">
        <name>Mg(2+)</name>
        <dbReference type="ChEBI" id="CHEBI:18420"/>
    </cofactor>
    <text evidence="12">Binds 1 Mg(2+) ion per subunit.</text>
</comment>
<dbReference type="EC" id="2.2.1.6" evidence="4 12"/>
<evidence type="ECO:0000256" key="6">
    <source>
        <dbReference type="ARBA" id="ARBA00022679"/>
    </source>
</evidence>
<accession>A0A401LGH6</accession>
<keyword evidence="7 12" id="KW-0479">Metal-binding</keyword>
<dbReference type="PANTHER" id="PTHR18968">
    <property type="entry name" value="THIAMINE PYROPHOSPHATE ENZYMES"/>
    <property type="match status" value="1"/>
</dbReference>
<dbReference type="InterPro" id="IPR012000">
    <property type="entry name" value="Thiamin_PyroP_enz_cen_dom"/>
</dbReference>
<dbReference type="Pfam" id="PF02775">
    <property type="entry name" value="TPP_enzyme_C"/>
    <property type="match status" value="1"/>
</dbReference>
<comment type="pathway">
    <text evidence="1 12">Amino-acid biosynthesis; L-isoleucine biosynthesis; L-isoleucine from 2-oxobutanoate: step 1/4.</text>
</comment>
<dbReference type="Gene3D" id="3.40.50.1220">
    <property type="entry name" value="TPP-binding domain"/>
    <property type="match status" value="1"/>
</dbReference>
<evidence type="ECO:0000256" key="9">
    <source>
        <dbReference type="ARBA" id="ARBA00023052"/>
    </source>
</evidence>
<comment type="cofactor">
    <cofactor evidence="12">
        <name>thiamine diphosphate</name>
        <dbReference type="ChEBI" id="CHEBI:58937"/>
    </cofactor>
    <text evidence="12">Binds 1 thiamine pyrophosphate per subunit.</text>
</comment>
<dbReference type="InterPro" id="IPR029061">
    <property type="entry name" value="THDP-binding"/>
</dbReference>
<dbReference type="InterPro" id="IPR012001">
    <property type="entry name" value="Thiamin_PyroP_enz_TPP-bd_dom"/>
</dbReference>
<feature type="domain" description="Thiamine pyrophosphate enzyme N-terminal TPP-binding" evidence="15">
    <location>
        <begin position="3"/>
        <end position="120"/>
    </location>
</feature>
<dbReference type="InterPro" id="IPR045229">
    <property type="entry name" value="TPP_enz"/>
</dbReference>
<comment type="catalytic activity">
    <reaction evidence="11 12">
        <text>2 pyruvate + H(+) = (2S)-2-acetolactate + CO2</text>
        <dbReference type="Rhea" id="RHEA:25249"/>
        <dbReference type="ChEBI" id="CHEBI:15361"/>
        <dbReference type="ChEBI" id="CHEBI:15378"/>
        <dbReference type="ChEBI" id="CHEBI:16526"/>
        <dbReference type="ChEBI" id="CHEBI:58476"/>
        <dbReference type="EC" id="2.2.1.6"/>
    </reaction>
</comment>
<dbReference type="GO" id="GO:0005948">
    <property type="term" value="C:acetolactate synthase complex"/>
    <property type="evidence" value="ECO:0007669"/>
    <property type="project" value="TreeGrafter"/>
</dbReference>
<keyword evidence="8 12" id="KW-0460">Magnesium</keyword>
<evidence type="ECO:0000256" key="4">
    <source>
        <dbReference type="ARBA" id="ARBA00013145"/>
    </source>
</evidence>
<name>A0A401LGH6_9FIRM</name>
<dbReference type="GO" id="GO:0000287">
    <property type="term" value="F:magnesium ion binding"/>
    <property type="evidence" value="ECO:0007669"/>
    <property type="project" value="UniProtKB-UniRule"/>
</dbReference>
<evidence type="ECO:0000259" key="13">
    <source>
        <dbReference type="Pfam" id="PF00205"/>
    </source>
</evidence>
<dbReference type="InterPro" id="IPR011766">
    <property type="entry name" value="TPP_enzyme_TPP-bd"/>
</dbReference>
<evidence type="ECO:0000256" key="1">
    <source>
        <dbReference type="ARBA" id="ARBA00004974"/>
    </source>
</evidence>
<dbReference type="PANTHER" id="PTHR18968:SF13">
    <property type="entry name" value="ACETOLACTATE SYNTHASE CATALYTIC SUBUNIT, MITOCHONDRIAL"/>
    <property type="match status" value="1"/>
</dbReference>
<dbReference type="FunFam" id="3.40.50.1220:FF:000008">
    <property type="entry name" value="Acetolactate synthase"/>
    <property type="match status" value="1"/>
</dbReference>
<dbReference type="InterPro" id="IPR039368">
    <property type="entry name" value="AHAS_TPP"/>
</dbReference>
<dbReference type="GO" id="GO:0009097">
    <property type="term" value="P:isoleucine biosynthetic process"/>
    <property type="evidence" value="ECO:0007669"/>
    <property type="project" value="UniProtKB-UniPathway"/>
</dbReference>
<comment type="pathway">
    <text evidence="2 12">Amino-acid biosynthesis; L-valine biosynthesis; L-valine from pyruvate: step 1/4.</text>
</comment>
<dbReference type="OrthoDB" id="4494979at2"/>
<organism evidence="16 17">
    <name type="scientific">Anaerotignum faecicola</name>
    <dbReference type="NCBI Taxonomy" id="2358141"/>
    <lineage>
        <taxon>Bacteria</taxon>
        <taxon>Bacillati</taxon>
        <taxon>Bacillota</taxon>
        <taxon>Clostridia</taxon>
        <taxon>Lachnospirales</taxon>
        <taxon>Anaerotignaceae</taxon>
        <taxon>Anaerotignum</taxon>
    </lineage>
</organism>
<dbReference type="GO" id="GO:0030976">
    <property type="term" value="F:thiamine pyrophosphate binding"/>
    <property type="evidence" value="ECO:0007669"/>
    <property type="project" value="UniProtKB-UniRule"/>
</dbReference>
<dbReference type="UniPathway" id="UPA00047">
    <property type="reaction ID" value="UER00055"/>
</dbReference>
<keyword evidence="10 12" id="KW-0100">Branched-chain amino acid biosynthesis</keyword>
<sequence length="557" mass="59899">MEMTGAQILMETLLEQGTDVIFGYPGGTVLDLYEQIYRNEGRIRHVLPSHEQGGIHAADGYARATGKTGVVLATSGPGATNLVTGIATAYLDSIPLVIITGNVPTTLIGQDNFQEVDVFSLTYGIVKHSYRVARVEELAEDIREAYAIAASGRPGPVLIDIPKDVQQKKTRFTPKPPVEIPKIAGEYTEKEIAQAVKLMEKAKRPCIYCGGGVIMADAGEEIMELSRRLDAPICHSLMGVDAVPTDFPASLGMSGMHGQYASTKAIAEADLLIAVGARFSDRAVGDKQKYAAKAKIIHIEIDPAEVDKSITVDLPLIGDAKEILGKILAAVEGGKKEKWQAEIAEMRAFGRMHATDYSGKLTPDAIIDAVSRVMPKDTPIVTDVGQHQMWVAQRYPFAQPRTFLTSGGLGTMGFGMGAANGACIGTGRKTVLFTGDGSFAMNFNELGTAVTEGLPVIVVLMDNGVLGMVRQLQRFFSNGHYSQTTTNRKTDFVAFARAMGAEGYRATTTEEMADAMQKAKAAKGPVVIACEIDREDMVYPMVPSNQSIDEMILQGGR</sequence>
<dbReference type="NCBIfam" id="TIGR00118">
    <property type="entry name" value="acolac_lg"/>
    <property type="match status" value="1"/>
</dbReference>
<dbReference type="Pfam" id="PF02776">
    <property type="entry name" value="TPP_enzyme_N"/>
    <property type="match status" value="1"/>
</dbReference>
<dbReference type="RefSeq" id="WP_118582281.1">
    <property type="nucleotide sequence ID" value="NZ_DAVZTY010000030.1"/>
</dbReference>
<dbReference type="Gene3D" id="3.40.50.970">
    <property type="match status" value="2"/>
</dbReference>
<proteinExistence type="inferred from homology"/>
<evidence type="ECO:0000256" key="7">
    <source>
        <dbReference type="ARBA" id="ARBA00022723"/>
    </source>
</evidence>
<dbReference type="CDD" id="cd02015">
    <property type="entry name" value="TPP_AHAS"/>
    <property type="match status" value="1"/>
</dbReference>